<evidence type="ECO:0000313" key="4">
    <source>
        <dbReference type="Proteomes" id="UP000284706"/>
    </source>
</evidence>
<keyword evidence="1" id="KW-0175">Coiled coil</keyword>
<organism evidence="3 4">
    <name type="scientific">Gymnopilus dilepis</name>
    <dbReference type="NCBI Taxonomy" id="231916"/>
    <lineage>
        <taxon>Eukaryota</taxon>
        <taxon>Fungi</taxon>
        <taxon>Dikarya</taxon>
        <taxon>Basidiomycota</taxon>
        <taxon>Agaricomycotina</taxon>
        <taxon>Agaricomycetes</taxon>
        <taxon>Agaricomycetidae</taxon>
        <taxon>Agaricales</taxon>
        <taxon>Agaricineae</taxon>
        <taxon>Hymenogastraceae</taxon>
        <taxon>Gymnopilus</taxon>
    </lineage>
</organism>
<comment type="caution">
    <text evidence="3">The sequence shown here is derived from an EMBL/GenBank/DDBJ whole genome shotgun (WGS) entry which is preliminary data.</text>
</comment>
<evidence type="ECO:0000256" key="2">
    <source>
        <dbReference type="SAM" id="MobiDB-lite"/>
    </source>
</evidence>
<feature type="compositionally biased region" description="Polar residues" evidence="2">
    <location>
        <begin position="203"/>
        <end position="219"/>
    </location>
</feature>
<dbReference type="SUPFAM" id="SSF58113">
    <property type="entry name" value="Apolipoprotein A-I"/>
    <property type="match status" value="1"/>
</dbReference>
<sequence length="356" mass="39061">MSFAHTNPPAYDAPSVTDDISNLMKNALEVQESLRKANLVLQHVDNDAGTDLAALLEVVDNKYVDLLNHSRESAAKLNADIKNFVDVVIPVAQNTQYPFAKRLDHVKKTARKISDAANDNSAPFSKEVDDVKKGLVTLRDRVSKLESQISAQYTKDVEQLNNEIARIAEAVKSNPSLQDRLGKTGRDVLKTFKKPATPVTKVQPATTSATPTGTKNENGADTDPKPFKFAAIFTAVSAIGKFFEGHAAIEKSKAELDAKIQELADIKKDVDKKNVQVKEAAQATSLLVKEFSAQIGKIGNFDAIWNKLNADAATLHDYLESQGDPDEQAFIEKINAEAPVYVKIREALDDYCLRVQ</sequence>
<feature type="region of interest" description="Disordered" evidence="2">
    <location>
        <begin position="196"/>
        <end position="223"/>
    </location>
</feature>
<protein>
    <submittedName>
        <fullName evidence="3">Uncharacterized protein</fullName>
    </submittedName>
</protein>
<proteinExistence type="predicted"/>
<dbReference type="Gene3D" id="1.20.1170.10">
    <property type="match status" value="1"/>
</dbReference>
<reference evidence="3 4" key="1">
    <citation type="journal article" date="2018" name="Evol. Lett.">
        <title>Horizontal gene cluster transfer increased hallucinogenic mushroom diversity.</title>
        <authorList>
            <person name="Reynolds H.T."/>
            <person name="Vijayakumar V."/>
            <person name="Gluck-Thaler E."/>
            <person name="Korotkin H.B."/>
            <person name="Matheny P.B."/>
            <person name="Slot J.C."/>
        </authorList>
    </citation>
    <scope>NUCLEOTIDE SEQUENCE [LARGE SCALE GENOMIC DNA]</scope>
    <source>
        <strain evidence="3 4">SRW20</strain>
    </source>
</reference>
<name>A0A409WD91_9AGAR</name>
<keyword evidence="4" id="KW-1185">Reference proteome</keyword>
<dbReference type="InParanoid" id="A0A409WD91"/>
<accession>A0A409WD91</accession>
<evidence type="ECO:0000313" key="3">
    <source>
        <dbReference type="EMBL" id="PPQ76492.1"/>
    </source>
</evidence>
<dbReference type="Proteomes" id="UP000284706">
    <property type="component" value="Unassembled WGS sequence"/>
</dbReference>
<feature type="coiled-coil region" evidence="1">
    <location>
        <begin position="128"/>
        <end position="170"/>
    </location>
</feature>
<feature type="coiled-coil region" evidence="1">
    <location>
        <begin position="249"/>
        <end position="283"/>
    </location>
</feature>
<evidence type="ECO:0000256" key="1">
    <source>
        <dbReference type="SAM" id="Coils"/>
    </source>
</evidence>
<dbReference type="OrthoDB" id="3034676at2759"/>
<dbReference type="EMBL" id="NHYE01005153">
    <property type="protein sequence ID" value="PPQ76492.1"/>
    <property type="molecule type" value="Genomic_DNA"/>
</dbReference>
<dbReference type="AlphaFoldDB" id="A0A409WD91"/>
<gene>
    <name evidence="3" type="ORF">CVT26_012358</name>
</gene>